<dbReference type="RefSeq" id="XP_035870722.1">
    <property type="nucleotide sequence ID" value="XM_036014829.1"/>
</dbReference>
<evidence type="ECO:0000256" key="8">
    <source>
        <dbReference type="ARBA" id="ARBA00038077"/>
    </source>
</evidence>
<dbReference type="PANTHER" id="PTHR33968">
    <property type="entry name" value="PROTEIN PET100 HOMOLOG, MITOCHONDRIAL"/>
    <property type="match status" value="1"/>
</dbReference>
<evidence type="ECO:0000256" key="4">
    <source>
        <dbReference type="ARBA" id="ARBA00022946"/>
    </source>
</evidence>
<sequence>MQVAQRSRMGVKSDMFQITLYLTFPVTMFWIANPAQWFEDLIQQKKELWPPEENQCQQLEDFKGKIRKQQEKLLAAAQQSY</sequence>
<keyword evidence="3 9" id="KW-0812">Transmembrane</keyword>
<dbReference type="AlphaFoldDB" id="A0A7E6CV24"/>
<accession>A0A7E6CV24</accession>
<organism evidence="10 11">
    <name type="scientific">Phyllostomus discolor</name>
    <name type="common">pale spear-nosed bat</name>
    <dbReference type="NCBI Taxonomy" id="89673"/>
    <lineage>
        <taxon>Eukaryota</taxon>
        <taxon>Metazoa</taxon>
        <taxon>Chordata</taxon>
        <taxon>Craniata</taxon>
        <taxon>Vertebrata</taxon>
        <taxon>Euteleostomi</taxon>
        <taxon>Mammalia</taxon>
        <taxon>Eutheria</taxon>
        <taxon>Laurasiatheria</taxon>
        <taxon>Chiroptera</taxon>
        <taxon>Yangochiroptera</taxon>
        <taxon>Phyllostomidae</taxon>
        <taxon>Phyllostominae</taxon>
        <taxon>Phyllostomus</taxon>
    </lineage>
</organism>
<dbReference type="GeneID" id="114510333"/>
<comment type="similarity">
    <text evidence="8">Belongs to the PET100 family.</text>
</comment>
<evidence type="ECO:0000313" key="10">
    <source>
        <dbReference type="Proteomes" id="UP000504628"/>
    </source>
</evidence>
<evidence type="ECO:0000256" key="2">
    <source>
        <dbReference type="ARBA" id="ARBA00004325"/>
    </source>
</evidence>
<keyword evidence="4" id="KW-0809">Transit peptide</keyword>
<dbReference type="GO" id="GO:0051082">
    <property type="term" value="F:unfolded protein binding"/>
    <property type="evidence" value="ECO:0007669"/>
    <property type="project" value="TreeGrafter"/>
</dbReference>
<evidence type="ECO:0000313" key="11">
    <source>
        <dbReference type="RefSeq" id="XP_035870722.1"/>
    </source>
</evidence>
<dbReference type="Proteomes" id="UP000504628">
    <property type="component" value="Chromosome 13"/>
</dbReference>
<keyword evidence="10" id="KW-1185">Reference proteome</keyword>
<dbReference type="GO" id="GO:0005743">
    <property type="term" value="C:mitochondrial inner membrane"/>
    <property type="evidence" value="ECO:0007669"/>
    <property type="project" value="TreeGrafter"/>
</dbReference>
<evidence type="ECO:0000256" key="9">
    <source>
        <dbReference type="SAM" id="Phobius"/>
    </source>
</evidence>
<dbReference type="InterPro" id="IPR018625">
    <property type="entry name" value="Pet100"/>
</dbReference>
<dbReference type="PANTHER" id="PTHR33968:SF1">
    <property type="entry name" value="PROTEIN PET100 HOMOLOG, MITOCHONDRIAL"/>
    <property type="match status" value="1"/>
</dbReference>
<gene>
    <name evidence="11" type="primary">LOC114510333</name>
</gene>
<evidence type="ECO:0000256" key="3">
    <source>
        <dbReference type="ARBA" id="ARBA00022692"/>
    </source>
</evidence>
<evidence type="ECO:0000256" key="7">
    <source>
        <dbReference type="ARBA" id="ARBA00023136"/>
    </source>
</evidence>
<dbReference type="GO" id="GO:0033617">
    <property type="term" value="P:mitochondrial respiratory chain complex IV assembly"/>
    <property type="evidence" value="ECO:0007669"/>
    <property type="project" value="InterPro"/>
</dbReference>
<protein>
    <submittedName>
        <fullName evidence="11">Protein PET100 homolog, mitochondrial-like</fullName>
    </submittedName>
</protein>
<dbReference type="Pfam" id="PF09803">
    <property type="entry name" value="Pet100"/>
    <property type="match status" value="1"/>
</dbReference>
<dbReference type="OrthoDB" id="18175at2759"/>
<evidence type="ECO:0000256" key="5">
    <source>
        <dbReference type="ARBA" id="ARBA00022989"/>
    </source>
</evidence>
<comment type="subcellular location">
    <subcellularLocation>
        <location evidence="1">Membrane</location>
        <topology evidence="1">Single-pass membrane protein</topology>
    </subcellularLocation>
    <subcellularLocation>
        <location evidence="2">Mitochondrion membrane</location>
    </subcellularLocation>
</comment>
<evidence type="ECO:0000256" key="1">
    <source>
        <dbReference type="ARBA" id="ARBA00004167"/>
    </source>
</evidence>
<name>A0A7E6CV24_9CHIR</name>
<evidence type="ECO:0000256" key="6">
    <source>
        <dbReference type="ARBA" id="ARBA00023128"/>
    </source>
</evidence>
<keyword evidence="5 9" id="KW-1133">Transmembrane helix</keyword>
<dbReference type="InParanoid" id="A0A7E6CV24"/>
<keyword evidence="6" id="KW-0496">Mitochondrion</keyword>
<reference evidence="11" key="1">
    <citation type="submission" date="2025-08" db="UniProtKB">
        <authorList>
            <consortium name="RefSeq"/>
        </authorList>
    </citation>
    <scope>IDENTIFICATION</scope>
    <source>
        <tissue evidence="11">Muscle</tissue>
    </source>
</reference>
<dbReference type="KEGG" id="pdic:114510333"/>
<proteinExistence type="inferred from homology"/>
<keyword evidence="7 9" id="KW-0472">Membrane</keyword>
<feature type="transmembrane region" description="Helical" evidence="9">
    <location>
        <begin position="20"/>
        <end position="38"/>
    </location>
</feature>